<dbReference type="GO" id="GO:0004521">
    <property type="term" value="F:RNA endonuclease activity"/>
    <property type="evidence" value="ECO:0007669"/>
    <property type="project" value="UniProtKB-UniRule"/>
</dbReference>
<dbReference type="PANTHER" id="PTHR12814">
    <property type="entry name" value="RNA-BINDING PROTEIN NOB1"/>
    <property type="match status" value="1"/>
</dbReference>
<reference evidence="12" key="1">
    <citation type="submission" date="2023-06" db="EMBL/GenBank/DDBJ databases">
        <title>Genome-scale phylogeny and comparative genomics of the fungal order Sordariales.</title>
        <authorList>
            <consortium name="Lawrence Berkeley National Laboratory"/>
            <person name="Hensen N."/>
            <person name="Bonometti L."/>
            <person name="Westerberg I."/>
            <person name="Brannstrom I.O."/>
            <person name="Guillou S."/>
            <person name="Cros-Aarteil S."/>
            <person name="Calhoun S."/>
            <person name="Haridas S."/>
            <person name="Kuo A."/>
            <person name="Mondo S."/>
            <person name="Pangilinan J."/>
            <person name="Riley R."/>
            <person name="Labutti K."/>
            <person name="Andreopoulos B."/>
            <person name="Lipzen A."/>
            <person name="Chen C."/>
            <person name="Yanf M."/>
            <person name="Daum C."/>
            <person name="Ng V."/>
            <person name="Clum A."/>
            <person name="Steindorff A."/>
            <person name="Ohm R."/>
            <person name="Martin F."/>
            <person name="Silar P."/>
            <person name="Natvig D."/>
            <person name="Lalanne C."/>
            <person name="Gautier V."/>
            <person name="Ament-Velasquez S.L."/>
            <person name="Kruys A."/>
            <person name="Hutchinson M.I."/>
            <person name="Powell A.J."/>
            <person name="Barry K."/>
            <person name="Miller A.N."/>
            <person name="Grigoriev I.V."/>
            <person name="Debuchy R."/>
            <person name="Gladieux P."/>
            <person name="Thoren M.H."/>
            <person name="Johannesson H."/>
        </authorList>
    </citation>
    <scope>NUCLEOTIDE SEQUENCE</scope>
    <source>
        <strain evidence="12">8032-3</strain>
    </source>
</reference>
<feature type="compositionally biased region" description="Basic and acidic residues" evidence="9">
    <location>
        <begin position="163"/>
        <end position="177"/>
    </location>
</feature>
<name>A0AAJ0BXW1_9PEZI</name>
<dbReference type="GO" id="GO:0005730">
    <property type="term" value="C:nucleolus"/>
    <property type="evidence" value="ECO:0007669"/>
    <property type="project" value="UniProtKB-SubCell"/>
</dbReference>
<dbReference type="GO" id="GO:0030688">
    <property type="term" value="C:preribosome, small subunit precursor"/>
    <property type="evidence" value="ECO:0007669"/>
    <property type="project" value="TreeGrafter"/>
</dbReference>
<evidence type="ECO:0000256" key="5">
    <source>
        <dbReference type="ARBA" id="ARBA00022833"/>
    </source>
</evidence>
<dbReference type="InterPro" id="IPR014881">
    <property type="entry name" value="NOB1_Zn-bd"/>
</dbReference>
<feature type="region of interest" description="Disordered" evidence="9">
    <location>
        <begin position="463"/>
        <end position="489"/>
    </location>
</feature>
<dbReference type="GO" id="GO:0005737">
    <property type="term" value="C:cytoplasm"/>
    <property type="evidence" value="ECO:0007669"/>
    <property type="project" value="UniProtKB-ARBA"/>
</dbReference>
<keyword evidence="5 7" id="KW-0862">Zinc</keyword>
<dbReference type="PIRSF" id="PIRSF037125">
    <property type="entry name" value="D-site_20S_pre-rRNA_nuclease"/>
    <property type="match status" value="1"/>
</dbReference>
<evidence type="ECO:0000259" key="10">
    <source>
        <dbReference type="Pfam" id="PF08772"/>
    </source>
</evidence>
<dbReference type="FunFam" id="3.40.50.1010:FF:000020">
    <property type="entry name" value="20S-pre-rRNA D-site endonuclease NOB1"/>
    <property type="match status" value="1"/>
</dbReference>
<feature type="compositionally biased region" description="Low complexity" evidence="9">
    <location>
        <begin position="19"/>
        <end position="32"/>
    </location>
</feature>
<dbReference type="Proteomes" id="UP001244011">
    <property type="component" value="Unassembled WGS sequence"/>
</dbReference>
<comment type="function">
    <text evidence="7">Required for the synthesis of 40S ribosome subunits. Has a role in processing 20S pre-rRNA into the mature 18S rRNA, where it is required for cleavage at the 3' end of the mature 18S rRNA (D-site). Accompanies the 20S pre-rRNA from the nucleus to the cytoplasm.</text>
</comment>
<evidence type="ECO:0000256" key="8">
    <source>
        <dbReference type="PIRSR" id="PIRSR037125-1"/>
    </source>
</evidence>
<feature type="compositionally biased region" description="Low complexity" evidence="9">
    <location>
        <begin position="212"/>
        <end position="222"/>
    </location>
</feature>
<dbReference type="PANTHER" id="PTHR12814:SF2">
    <property type="entry name" value="RNA-BINDING PROTEIN NOB1"/>
    <property type="match status" value="1"/>
</dbReference>
<dbReference type="InterPro" id="IPR036283">
    <property type="entry name" value="NOB1_Zf-like_sf"/>
</dbReference>
<evidence type="ECO:0000259" key="11">
    <source>
        <dbReference type="Pfam" id="PF17146"/>
    </source>
</evidence>
<dbReference type="GO" id="GO:0046872">
    <property type="term" value="F:metal ion binding"/>
    <property type="evidence" value="ECO:0007669"/>
    <property type="project" value="UniProtKB-UniRule"/>
</dbReference>
<feature type="domain" description="Ribonuclease PIN" evidence="11">
    <location>
        <begin position="47"/>
        <end position="138"/>
    </location>
</feature>
<dbReference type="Gene3D" id="3.40.50.1010">
    <property type="entry name" value="5'-nuclease"/>
    <property type="match status" value="1"/>
</dbReference>
<protein>
    <recommendedName>
        <fullName evidence="7">20S-pre-rRNA D-site endonuclease NOB1</fullName>
    </recommendedName>
</protein>
<feature type="region of interest" description="Disordered" evidence="9">
    <location>
        <begin position="149"/>
        <end position="229"/>
    </location>
</feature>
<keyword evidence="2" id="KW-0540">Nuclease</keyword>
<dbReference type="InterPro" id="IPR017117">
    <property type="entry name" value="Nob1_euk"/>
</dbReference>
<dbReference type="InterPro" id="IPR039907">
    <property type="entry name" value="NOB1"/>
</dbReference>
<evidence type="ECO:0000256" key="4">
    <source>
        <dbReference type="ARBA" id="ARBA00022801"/>
    </source>
</evidence>
<evidence type="ECO:0000256" key="1">
    <source>
        <dbReference type="ARBA" id="ARBA00005858"/>
    </source>
</evidence>
<feature type="binding site" evidence="8">
    <location>
        <position position="348"/>
    </location>
    <ligand>
        <name>Zn(2+)</name>
        <dbReference type="ChEBI" id="CHEBI:29105"/>
    </ligand>
</feature>
<dbReference type="Pfam" id="PF08772">
    <property type="entry name" value="Zn_ribbon_NOB1"/>
    <property type="match status" value="1"/>
</dbReference>
<feature type="binding site" evidence="8">
    <location>
        <position position="351"/>
    </location>
    <ligand>
        <name>Zn(2+)</name>
        <dbReference type="ChEBI" id="CHEBI:29105"/>
    </ligand>
</feature>
<proteinExistence type="inferred from homology"/>
<dbReference type="RefSeq" id="XP_060282504.1">
    <property type="nucleotide sequence ID" value="XM_060428270.1"/>
</dbReference>
<organism evidence="12 13">
    <name type="scientific">Phialemonium atrogriseum</name>
    <dbReference type="NCBI Taxonomy" id="1093897"/>
    <lineage>
        <taxon>Eukaryota</taxon>
        <taxon>Fungi</taxon>
        <taxon>Dikarya</taxon>
        <taxon>Ascomycota</taxon>
        <taxon>Pezizomycotina</taxon>
        <taxon>Sordariomycetes</taxon>
        <taxon>Sordariomycetidae</taxon>
        <taxon>Cephalothecales</taxon>
        <taxon>Cephalothecaceae</taxon>
        <taxon>Phialemonium</taxon>
    </lineage>
</organism>
<feature type="compositionally biased region" description="Low complexity" evidence="9">
    <location>
        <begin position="250"/>
        <end position="262"/>
    </location>
</feature>
<feature type="domain" description="Nin one binding (NOB1) Zn-ribbon-like" evidence="10">
    <location>
        <begin position="338"/>
        <end position="409"/>
    </location>
</feature>
<evidence type="ECO:0000256" key="2">
    <source>
        <dbReference type="ARBA" id="ARBA00022722"/>
    </source>
</evidence>
<keyword evidence="12" id="KW-0255">Endonuclease</keyword>
<sequence length="489" mass="52564">MATVQPEGAAPAPDSSESATAPNPTTTTPMPTAVAETTATPKPIHSLVVDTGPLIKNEVAISTLLAQAEVIYTIPAVISEIRDEATRSRLQTSLVPFLQLRNPRPESIKFVSEFARKTGDLQVLSRPDLHLIALTYELECERNHGDWRLRREPGQKTVNGKPPAKEGVESTVEKAEGDNTDPSASQVEGDKVAAEAETAVAGGPEIADGDDTAPSAPSAPSDTPKHADEEIEEIQSQVQDLVLGTSPAENDAAVAEDAAAPEVAEDDDSDSDGWITPSNIKKHQAREGLAPAGREPAVQKTLQACLLTSDFAMQNVSLRMNLNCAGSGGGTGAALRRITHLKTWVLRCHGCFTVTRQQDKQFCPKCGQPTLTRTSCSTRADGTVQLHLRRNFQYNKRGNVYSIPKPVHGSASGKNSAVTGGGRSGWGKELLLAEDQKEYTKRVQEDSRTKYRDLMDEDYLPNLLSGHRSGGNGRLRVGAGRDVNAKKRR</sequence>
<evidence type="ECO:0000256" key="9">
    <source>
        <dbReference type="SAM" id="MobiDB-lite"/>
    </source>
</evidence>
<feature type="binding site" evidence="8">
    <location>
        <position position="363"/>
    </location>
    <ligand>
        <name>Zn(2+)</name>
        <dbReference type="ChEBI" id="CHEBI:29105"/>
    </ligand>
</feature>
<comment type="similarity">
    <text evidence="1 7">Belongs to the NOB1 family.</text>
</comment>
<feature type="binding site" evidence="8">
    <location>
        <position position="366"/>
    </location>
    <ligand>
        <name>Zn(2+)</name>
        <dbReference type="ChEBI" id="CHEBI:29105"/>
    </ligand>
</feature>
<dbReference type="GO" id="GO:0030490">
    <property type="term" value="P:maturation of SSU-rRNA"/>
    <property type="evidence" value="ECO:0007669"/>
    <property type="project" value="TreeGrafter"/>
</dbReference>
<accession>A0AAJ0BXW1</accession>
<feature type="region of interest" description="Disordered" evidence="9">
    <location>
        <begin position="403"/>
        <end position="422"/>
    </location>
</feature>
<dbReference type="InterPro" id="IPR033411">
    <property type="entry name" value="Ribonuclease_PIN"/>
</dbReference>
<dbReference type="GeneID" id="85311457"/>
<evidence type="ECO:0000313" key="13">
    <source>
        <dbReference type="Proteomes" id="UP001244011"/>
    </source>
</evidence>
<dbReference type="Gene3D" id="6.20.210.10">
    <property type="entry name" value="Nin one binding (NOB1), Zn-ribbon-like"/>
    <property type="match status" value="1"/>
</dbReference>
<feature type="region of interest" description="Disordered" evidence="9">
    <location>
        <begin position="1"/>
        <end position="32"/>
    </location>
</feature>
<comment type="subcellular location">
    <subcellularLocation>
        <location evidence="7">Nucleus</location>
        <location evidence="7">Nucleolus</location>
    </subcellularLocation>
</comment>
<keyword evidence="4" id="KW-0378">Hydrolase</keyword>
<dbReference type="AlphaFoldDB" id="A0AAJ0BXW1"/>
<keyword evidence="6 7" id="KW-0539">Nucleus</keyword>
<gene>
    <name evidence="12" type="ORF">QBC33DRAFT_542421</name>
</gene>
<evidence type="ECO:0000256" key="7">
    <source>
        <dbReference type="PIRNR" id="PIRNR037125"/>
    </source>
</evidence>
<dbReference type="GO" id="GO:0016787">
    <property type="term" value="F:hydrolase activity"/>
    <property type="evidence" value="ECO:0007669"/>
    <property type="project" value="UniProtKB-KW"/>
</dbReference>
<feature type="region of interest" description="Disordered" evidence="9">
    <location>
        <begin position="250"/>
        <end position="273"/>
    </location>
</feature>
<dbReference type="CDD" id="cd09876">
    <property type="entry name" value="PIN_Nob1-like"/>
    <property type="match status" value="1"/>
</dbReference>
<evidence type="ECO:0000256" key="6">
    <source>
        <dbReference type="ARBA" id="ARBA00023242"/>
    </source>
</evidence>
<evidence type="ECO:0000256" key="3">
    <source>
        <dbReference type="ARBA" id="ARBA00022723"/>
    </source>
</evidence>
<evidence type="ECO:0000313" key="12">
    <source>
        <dbReference type="EMBL" id="KAK1766291.1"/>
    </source>
</evidence>
<keyword evidence="13" id="KW-1185">Reference proteome</keyword>
<comment type="caution">
    <text evidence="12">The sequence shown here is derived from an EMBL/GenBank/DDBJ whole genome shotgun (WGS) entry which is preliminary data.</text>
</comment>
<dbReference type="SUPFAM" id="SSF144206">
    <property type="entry name" value="NOB1 zinc finger-like"/>
    <property type="match status" value="1"/>
</dbReference>
<dbReference type="Pfam" id="PF17146">
    <property type="entry name" value="PIN_6"/>
    <property type="match status" value="1"/>
</dbReference>
<keyword evidence="3 7" id="KW-0479">Metal-binding</keyword>
<dbReference type="EMBL" id="MU839012">
    <property type="protein sequence ID" value="KAK1766291.1"/>
    <property type="molecule type" value="Genomic_DNA"/>
</dbReference>